<keyword evidence="4" id="KW-1185">Reference proteome</keyword>
<dbReference type="OrthoDB" id="9451011at2759"/>
<dbReference type="RefSeq" id="XP_023573659.1">
    <property type="nucleotide sequence ID" value="XM_023717891.1"/>
</dbReference>
<feature type="signal peptide" evidence="3">
    <location>
        <begin position="1"/>
        <end position="26"/>
    </location>
</feature>
<dbReference type="AlphaFoldDB" id="A0A6P6EMV3"/>
<dbReference type="PANTHER" id="PTHR31359">
    <property type="entry name" value="TRANSMEMBRANE PROTEIN 92"/>
    <property type="match status" value="1"/>
</dbReference>
<evidence type="ECO:0000313" key="4">
    <source>
        <dbReference type="Proteomes" id="UP000515203"/>
    </source>
</evidence>
<dbReference type="PANTHER" id="PTHR31359:SF31">
    <property type="entry name" value="TRANSMEMBRANE PROTEIN 92"/>
    <property type="match status" value="1"/>
</dbReference>
<evidence type="ECO:0000313" key="6">
    <source>
        <dbReference type="RefSeq" id="XP_023573659.1"/>
    </source>
</evidence>
<keyword evidence="2 5" id="KW-0812">Transmembrane</keyword>
<organism evidence="4 6">
    <name type="scientific">Octodon degus</name>
    <name type="common">Degu</name>
    <name type="synonym">Sciurus degus</name>
    <dbReference type="NCBI Taxonomy" id="10160"/>
    <lineage>
        <taxon>Eukaryota</taxon>
        <taxon>Metazoa</taxon>
        <taxon>Chordata</taxon>
        <taxon>Craniata</taxon>
        <taxon>Vertebrata</taxon>
        <taxon>Euteleostomi</taxon>
        <taxon>Mammalia</taxon>
        <taxon>Eutheria</taxon>
        <taxon>Euarchontoglires</taxon>
        <taxon>Glires</taxon>
        <taxon>Rodentia</taxon>
        <taxon>Hystricomorpha</taxon>
        <taxon>Octodontidae</taxon>
        <taxon>Octodon</taxon>
    </lineage>
</organism>
<evidence type="ECO:0000256" key="3">
    <source>
        <dbReference type="SAM" id="SignalP"/>
    </source>
</evidence>
<feature type="region of interest" description="Disordered" evidence="1">
    <location>
        <begin position="118"/>
        <end position="172"/>
    </location>
</feature>
<name>A0A6P6EMV3_OCTDE</name>
<proteinExistence type="predicted"/>
<feature type="chain" id="PRO_5044649484" evidence="3">
    <location>
        <begin position="27"/>
        <end position="172"/>
    </location>
</feature>
<dbReference type="CTD" id="162461"/>
<dbReference type="Proteomes" id="UP000515203">
    <property type="component" value="Unplaced"/>
</dbReference>
<evidence type="ECO:0000313" key="5">
    <source>
        <dbReference type="RefSeq" id="XP_023573658.1"/>
    </source>
</evidence>
<dbReference type="Pfam" id="PF11669">
    <property type="entry name" value="WBP-1"/>
    <property type="match status" value="1"/>
</dbReference>
<dbReference type="InterPro" id="IPR021684">
    <property type="entry name" value="WBP1-like"/>
</dbReference>
<dbReference type="RefSeq" id="XP_023573658.1">
    <property type="nucleotide sequence ID" value="XM_023717890.1"/>
</dbReference>
<evidence type="ECO:0000256" key="2">
    <source>
        <dbReference type="SAM" id="Phobius"/>
    </source>
</evidence>
<reference evidence="5 6" key="1">
    <citation type="submission" date="2025-04" db="UniProtKB">
        <authorList>
            <consortium name="RefSeq"/>
        </authorList>
    </citation>
    <scope>IDENTIFICATION</scope>
</reference>
<sequence length="172" mass="18802">MSDGRVPGLGPTLLLTLLCGLLWTSAWETSSKAKCRFLTCPKGYECCEEGCCPKSFFMSPLRNFLICLFVIVPILCCCGMAKHFCMKRYHRALQQGQEGAHPQPPSPAATASPEEIQAAIFGPPPPYSEVFPKPTLSPPPMEPPPPYSLRPEDHTSMQGGIDNLASDLALHR</sequence>
<dbReference type="GeneID" id="101578381"/>
<keyword evidence="2" id="KW-1133">Transmembrane helix</keyword>
<accession>A0A6P6EMV3</accession>
<dbReference type="GO" id="GO:0005654">
    <property type="term" value="C:nucleoplasm"/>
    <property type="evidence" value="ECO:0007669"/>
    <property type="project" value="TreeGrafter"/>
</dbReference>
<keyword evidence="2" id="KW-0472">Membrane</keyword>
<protein>
    <submittedName>
        <fullName evidence="5 6">Transmembrane protein 92</fullName>
    </submittedName>
</protein>
<feature type="transmembrane region" description="Helical" evidence="2">
    <location>
        <begin position="63"/>
        <end position="81"/>
    </location>
</feature>
<keyword evidence="3" id="KW-0732">Signal</keyword>
<evidence type="ECO:0000256" key="1">
    <source>
        <dbReference type="SAM" id="MobiDB-lite"/>
    </source>
</evidence>
<feature type="compositionally biased region" description="Pro residues" evidence="1">
    <location>
        <begin position="135"/>
        <end position="148"/>
    </location>
</feature>
<gene>
    <name evidence="5 6" type="primary">Tmem92</name>
</gene>